<dbReference type="GO" id="GO:0005694">
    <property type="term" value="C:chromosome"/>
    <property type="evidence" value="ECO:0007669"/>
    <property type="project" value="TreeGrafter"/>
</dbReference>
<evidence type="ECO:0000313" key="8">
    <source>
        <dbReference type="EMBL" id="OCL13152.1"/>
    </source>
</evidence>
<dbReference type="GO" id="GO:0005634">
    <property type="term" value="C:nucleus"/>
    <property type="evidence" value="ECO:0007669"/>
    <property type="project" value="TreeGrafter"/>
</dbReference>
<keyword evidence="4" id="KW-0469">Meiosis</keyword>
<reference evidence="8 9" key="1">
    <citation type="journal article" date="2016" name="Nat. Commun.">
        <title>Ectomycorrhizal ecology is imprinted in the genome of the dominant symbiotic fungus Cenococcum geophilum.</title>
        <authorList>
            <consortium name="DOE Joint Genome Institute"/>
            <person name="Peter M."/>
            <person name="Kohler A."/>
            <person name="Ohm R.A."/>
            <person name="Kuo A."/>
            <person name="Krutzmann J."/>
            <person name="Morin E."/>
            <person name="Arend M."/>
            <person name="Barry K.W."/>
            <person name="Binder M."/>
            <person name="Choi C."/>
            <person name="Clum A."/>
            <person name="Copeland A."/>
            <person name="Grisel N."/>
            <person name="Haridas S."/>
            <person name="Kipfer T."/>
            <person name="LaButti K."/>
            <person name="Lindquist E."/>
            <person name="Lipzen A."/>
            <person name="Maire R."/>
            <person name="Meier B."/>
            <person name="Mihaltcheva S."/>
            <person name="Molinier V."/>
            <person name="Murat C."/>
            <person name="Poggeler S."/>
            <person name="Quandt C.A."/>
            <person name="Sperisen C."/>
            <person name="Tritt A."/>
            <person name="Tisserant E."/>
            <person name="Crous P.W."/>
            <person name="Henrissat B."/>
            <person name="Nehls U."/>
            <person name="Egli S."/>
            <person name="Spatafora J.W."/>
            <person name="Grigoriev I.V."/>
            <person name="Martin F.M."/>
        </authorList>
    </citation>
    <scope>NUCLEOTIDE SEQUENCE [LARGE SCALE GENOMIC DNA]</scope>
    <source>
        <strain evidence="8 9">CBS 207.34</strain>
    </source>
</reference>
<dbReference type="Pfam" id="PF00004">
    <property type="entry name" value="AAA"/>
    <property type="match status" value="1"/>
</dbReference>
<dbReference type="GO" id="GO:0005524">
    <property type="term" value="F:ATP binding"/>
    <property type="evidence" value="ECO:0007669"/>
    <property type="project" value="UniProtKB-KW"/>
</dbReference>
<keyword evidence="3 5" id="KW-0067">ATP-binding</keyword>
<proteinExistence type="inferred from homology"/>
<protein>
    <submittedName>
        <fullName evidence="8">AAA-domain-containing protein</fullName>
    </submittedName>
</protein>
<dbReference type="PROSITE" id="PS00674">
    <property type="entry name" value="AAA"/>
    <property type="match status" value="1"/>
</dbReference>
<dbReference type="Proteomes" id="UP000250140">
    <property type="component" value="Unassembled WGS sequence"/>
</dbReference>
<dbReference type="PRINTS" id="PR00300">
    <property type="entry name" value="CLPPROTEASEA"/>
</dbReference>
<dbReference type="OrthoDB" id="5925at2759"/>
<organism evidence="8 9">
    <name type="scientific">Glonium stellatum</name>
    <dbReference type="NCBI Taxonomy" id="574774"/>
    <lineage>
        <taxon>Eukaryota</taxon>
        <taxon>Fungi</taxon>
        <taxon>Dikarya</taxon>
        <taxon>Ascomycota</taxon>
        <taxon>Pezizomycotina</taxon>
        <taxon>Dothideomycetes</taxon>
        <taxon>Pleosporomycetidae</taxon>
        <taxon>Gloniales</taxon>
        <taxon>Gloniaceae</taxon>
        <taxon>Glonium</taxon>
    </lineage>
</organism>
<evidence type="ECO:0000256" key="6">
    <source>
        <dbReference type="SAM" id="MobiDB-lite"/>
    </source>
</evidence>
<dbReference type="SUPFAM" id="SSF52540">
    <property type="entry name" value="P-loop containing nucleoside triphosphate hydrolases"/>
    <property type="match status" value="1"/>
</dbReference>
<dbReference type="InterPro" id="IPR058249">
    <property type="entry name" value="Pch2_C"/>
</dbReference>
<dbReference type="Gene3D" id="3.40.50.300">
    <property type="entry name" value="P-loop containing nucleotide triphosphate hydrolases"/>
    <property type="match status" value="1"/>
</dbReference>
<evidence type="ECO:0000259" key="7">
    <source>
        <dbReference type="SMART" id="SM00382"/>
    </source>
</evidence>
<dbReference type="InterPro" id="IPR027417">
    <property type="entry name" value="P-loop_NTPase"/>
</dbReference>
<keyword evidence="9" id="KW-1185">Reference proteome</keyword>
<dbReference type="GO" id="GO:0016887">
    <property type="term" value="F:ATP hydrolysis activity"/>
    <property type="evidence" value="ECO:0007669"/>
    <property type="project" value="InterPro"/>
</dbReference>
<evidence type="ECO:0000256" key="3">
    <source>
        <dbReference type="ARBA" id="ARBA00022840"/>
    </source>
</evidence>
<dbReference type="PANTHER" id="PTHR45991">
    <property type="entry name" value="PACHYTENE CHECKPOINT PROTEIN 2"/>
    <property type="match status" value="1"/>
</dbReference>
<evidence type="ECO:0000256" key="4">
    <source>
        <dbReference type="ARBA" id="ARBA00023254"/>
    </source>
</evidence>
<dbReference type="AlphaFoldDB" id="A0A8E2F9L1"/>
<evidence type="ECO:0000256" key="2">
    <source>
        <dbReference type="ARBA" id="ARBA00022741"/>
    </source>
</evidence>
<dbReference type="InterPro" id="IPR003959">
    <property type="entry name" value="ATPase_AAA_core"/>
</dbReference>
<evidence type="ECO:0000313" key="9">
    <source>
        <dbReference type="Proteomes" id="UP000250140"/>
    </source>
</evidence>
<evidence type="ECO:0000256" key="1">
    <source>
        <dbReference type="ARBA" id="ARBA00007271"/>
    </source>
</evidence>
<dbReference type="InterPro" id="IPR003593">
    <property type="entry name" value="AAA+_ATPase"/>
</dbReference>
<keyword evidence="2 5" id="KW-0547">Nucleotide-binding</keyword>
<dbReference type="SMART" id="SM00382">
    <property type="entry name" value="AAA"/>
    <property type="match status" value="1"/>
</dbReference>
<feature type="region of interest" description="Disordered" evidence="6">
    <location>
        <begin position="335"/>
        <end position="358"/>
    </location>
</feature>
<dbReference type="InterPro" id="IPR003960">
    <property type="entry name" value="ATPase_AAA_CS"/>
</dbReference>
<comment type="similarity">
    <text evidence="1">Belongs to the AAA ATPase family. PCH2 subfamily.</text>
</comment>
<dbReference type="InterPro" id="IPR001270">
    <property type="entry name" value="ClpA/B"/>
</dbReference>
<dbReference type="GO" id="GO:0051598">
    <property type="term" value="P:meiotic recombination checkpoint signaling"/>
    <property type="evidence" value="ECO:0007669"/>
    <property type="project" value="TreeGrafter"/>
</dbReference>
<evidence type="ECO:0000256" key="5">
    <source>
        <dbReference type="RuleBase" id="RU003651"/>
    </source>
</evidence>
<dbReference type="Pfam" id="PF23242">
    <property type="entry name" value="AAA_lid_TRIP13_C"/>
    <property type="match status" value="1"/>
</dbReference>
<dbReference type="GO" id="GO:0007131">
    <property type="term" value="P:reciprocal meiotic recombination"/>
    <property type="evidence" value="ECO:0007669"/>
    <property type="project" value="TreeGrafter"/>
</dbReference>
<dbReference type="PANTHER" id="PTHR45991:SF1">
    <property type="entry name" value="PACHYTENE CHECKPOINT PROTEIN 2 HOMOLOG"/>
    <property type="match status" value="1"/>
</dbReference>
<name>A0A8E2F9L1_9PEZI</name>
<sequence length="455" mass="50452">MTSSASAIALKPSFHVEVRLKTVGGAFVRTDLVFCLSLPHAYLIESINVVDFSGTEGETSFHRLQDVQLDVQAYELHENEEDSSLGTHNMHREGDGEDALPQVRVAALPSKSLNGIWESLVFGDEIPARLLRFTTRMMSIMKNPALNLTILNWNRLILLYGPPGSGKTTLAKALAQKLTIRLGKQFTQGKLIEVNSHSVLSKWFGESSKLVGKMFDSIHVMAEEETTLICVLIDEVETLTSSRERAASGNECGDALRATNQVLTALDRLRHRPNVIVFCTSNLVSTIDSAFLDRVDVKQHISNPCPATAYEILRISLNELIRCNLLVPLSDPDDVDEDSDNAVQLVGDSPSTSPSSGEDWVLMDSRTIPTLLYMNVHLWKRPNCPARKLWRIAQRCDGLSGRTLRRLPFLALALHIHSEACTVREGLVALAMALDEEIGKEDEIKREAREGEETS</sequence>
<accession>A0A8E2F9L1</accession>
<dbReference type="EMBL" id="KV748776">
    <property type="protein sequence ID" value="OCL13152.1"/>
    <property type="molecule type" value="Genomic_DNA"/>
</dbReference>
<dbReference type="InterPro" id="IPR044539">
    <property type="entry name" value="Pch2-like"/>
</dbReference>
<feature type="domain" description="AAA+ ATPase" evidence="7">
    <location>
        <begin position="153"/>
        <end position="305"/>
    </location>
</feature>
<gene>
    <name evidence="8" type="ORF">AOQ84DRAFT_283678</name>
</gene>